<evidence type="ECO:0000256" key="5">
    <source>
        <dbReference type="ARBA" id="ARBA00023242"/>
    </source>
</evidence>
<proteinExistence type="predicted"/>
<protein>
    <recommendedName>
        <fullName evidence="12">RING-type domain-containing protein</fullName>
    </recommendedName>
</protein>
<dbReference type="InterPro" id="IPR014891">
    <property type="entry name" value="DWNN_domain"/>
</dbReference>
<feature type="compositionally biased region" description="Basic residues" evidence="7">
    <location>
        <begin position="573"/>
        <end position="582"/>
    </location>
</feature>
<feature type="compositionally biased region" description="Pro residues" evidence="7">
    <location>
        <begin position="496"/>
        <end position="511"/>
    </location>
</feature>
<dbReference type="Pfam" id="PF08783">
    <property type="entry name" value="DWNN"/>
    <property type="match status" value="1"/>
</dbReference>
<dbReference type="GO" id="GO:0008270">
    <property type="term" value="F:zinc ion binding"/>
    <property type="evidence" value="ECO:0007669"/>
    <property type="project" value="UniProtKB-KW"/>
</dbReference>
<dbReference type="GO" id="GO:0005634">
    <property type="term" value="C:nucleus"/>
    <property type="evidence" value="ECO:0007669"/>
    <property type="project" value="UniProtKB-SubCell"/>
</dbReference>
<dbReference type="Gene3D" id="4.10.60.10">
    <property type="entry name" value="Zinc finger, CCHC-type"/>
    <property type="match status" value="1"/>
</dbReference>
<dbReference type="Gene3D" id="3.10.20.90">
    <property type="entry name" value="Phosphatidylinositol 3-kinase Catalytic Subunit, Chain A, domain 1"/>
    <property type="match status" value="1"/>
</dbReference>
<feature type="compositionally biased region" description="Pro residues" evidence="7">
    <location>
        <begin position="471"/>
        <end position="489"/>
    </location>
</feature>
<dbReference type="SUPFAM" id="SSF57756">
    <property type="entry name" value="Retrovirus zinc finger-like domains"/>
    <property type="match status" value="1"/>
</dbReference>
<accession>A0A1B6MN36</accession>
<dbReference type="InterPro" id="IPR001878">
    <property type="entry name" value="Znf_CCHC"/>
</dbReference>
<feature type="domain" description="CCHC-type" evidence="9">
    <location>
        <begin position="169"/>
        <end position="184"/>
    </location>
</feature>
<evidence type="ECO:0000256" key="6">
    <source>
        <dbReference type="PROSITE-ProRule" id="PRU00047"/>
    </source>
</evidence>
<dbReference type="SMART" id="SM00343">
    <property type="entry name" value="ZnF_C2HC"/>
    <property type="match status" value="1"/>
</dbReference>
<evidence type="ECO:0000259" key="10">
    <source>
        <dbReference type="PROSITE" id="PS51282"/>
    </source>
</evidence>
<dbReference type="PANTHER" id="PTHR15439:SF0">
    <property type="entry name" value="CELL DIVISION CYCLE AND APOPTOSIS REGULATOR PROTEIN 1-RELATED"/>
    <property type="match status" value="1"/>
</dbReference>
<dbReference type="PROSITE" id="PS50089">
    <property type="entry name" value="ZF_RING_2"/>
    <property type="match status" value="1"/>
</dbReference>
<dbReference type="AlphaFoldDB" id="A0A1B6MN36"/>
<dbReference type="CDD" id="cd16620">
    <property type="entry name" value="vRING-HC-C4C4_RBBP6"/>
    <property type="match status" value="1"/>
</dbReference>
<evidence type="ECO:0000256" key="3">
    <source>
        <dbReference type="ARBA" id="ARBA00022771"/>
    </source>
</evidence>
<keyword evidence="4" id="KW-0862">Zinc</keyword>
<name>A0A1B6MN36_9HEMI</name>
<feature type="non-terminal residue" evidence="11">
    <location>
        <position position="623"/>
    </location>
</feature>
<dbReference type="EMBL" id="GEBQ01002656">
    <property type="protein sequence ID" value="JAT37321.1"/>
    <property type="molecule type" value="Transcribed_RNA"/>
</dbReference>
<dbReference type="Gene3D" id="3.30.40.10">
    <property type="entry name" value="Zinc/RING finger domain, C3HC4 (zinc finger)"/>
    <property type="match status" value="1"/>
</dbReference>
<dbReference type="SUPFAM" id="SSF57850">
    <property type="entry name" value="RING/U-box"/>
    <property type="match status" value="1"/>
</dbReference>
<dbReference type="InterPro" id="IPR033489">
    <property type="entry name" value="RBBP6"/>
</dbReference>
<feature type="domain" description="RING-type" evidence="8">
    <location>
        <begin position="260"/>
        <end position="301"/>
    </location>
</feature>
<evidence type="ECO:0000259" key="9">
    <source>
        <dbReference type="PROSITE" id="PS50158"/>
    </source>
</evidence>
<dbReference type="GO" id="GO:0061630">
    <property type="term" value="F:ubiquitin protein ligase activity"/>
    <property type="evidence" value="ECO:0007669"/>
    <property type="project" value="InterPro"/>
</dbReference>
<keyword evidence="2" id="KW-0479">Metal-binding</keyword>
<evidence type="ECO:0000256" key="7">
    <source>
        <dbReference type="SAM" id="MobiDB-lite"/>
    </source>
</evidence>
<sequence>MSVHYKFKSALKYDTITFDGLHISVKDLKRDILQQKQIGKTGDFELQITNAQTNEVYQDENTLIPKNSSLVVVRVPLTAQQKRAWDRQEANLQLAGLKHINTNNIQPFIEGQDPSIQKLAKAVDLSSLEASEDDKILAMMTQSTLDYDPINYARIRGTTQVGEVPPNYRCYKCHQAGHWIKDCRLGSNQDNQPEIRKSTGIPRSFMVPVDGPSVPGAMMTPSGQFAVPSIDHQAYQEGKKPSVAVEMDSKPANIPEELVCSICHDLLTDTVMIPCCGSSFCDECIRTVLLESENHQCPDCKEFGVSPDTMIPNRYLRKSVDSFRNTTGYTRTVPSRSLPPTPVPGNSLVQIPISHQPIPALGAQPARPVEVINLTEARSDTDSPLLAVDRHKAPPQQVGRPIPVPITNTIVPSKGGEMRGPPPMQDSRMSYPQPDRSATPTVDERTITTGLPDTSIPPPVTTYPVTAFTGNPPPAYGGPPPGYGAPPPSAYTRTPLPYPNLGPGPNYPPPENRGNMRQGYRGPYIRGGRHNSGGRMHGYRDMDRNTSAPPPGGIDDPLSAFEKILREKDMARERHRRRKRSFSRSPSPRARSRSRSPPLLHRKRGTITPSPPARPRSPTPPPP</sequence>
<reference evidence="11" key="1">
    <citation type="submission" date="2015-11" db="EMBL/GenBank/DDBJ databases">
        <title>De novo transcriptome assembly of four potential Pierce s Disease insect vectors from Arizona vineyards.</title>
        <authorList>
            <person name="Tassone E.E."/>
        </authorList>
    </citation>
    <scope>NUCLEOTIDE SEQUENCE</scope>
</reference>
<feature type="compositionally biased region" description="Pro residues" evidence="7">
    <location>
        <begin position="609"/>
        <end position="623"/>
    </location>
</feature>
<evidence type="ECO:0000256" key="2">
    <source>
        <dbReference type="ARBA" id="ARBA00022723"/>
    </source>
</evidence>
<dbReference type="InterPro" id="IPR001841">
    <property type="entry name" value="Znf_RING"/>
</dbReference>
<evidence type="ECO:0000259" key="8">
    <source>
        <dbReference type="PROSITE" id="PS50089"/>
    </source>
</evidence>
<evidence type="ECO:0000256" key="1">
    <source>
        <dbReference type="ARBA" id="ARBA00004123"/>
    </source>
</evidence>
<feature type="region of interest" description="Disordered" evidence="7">
    <location>
        <begin position="394"/>
        <end position="623"/>
    </location>
</feature>
<dbReference type="PROSITE" id="PS51282">
    <property type="entry name" value="DWNN"/>
    <property type="match status" value="1"/>
</dbReference>
<dbReference type="PANTHER" id="PTHR15439">
    <property type="entry name" value="RETINOBLASTOMA-BINDING PROTEIN 6"/>
    <property type="match status" value="1"/>
</dbReference>
<dbReference type="InterPro" id="IPR013083">
    <property type="entry name" value="Znf_RING/FYVE/PHD"/>
</dbReference>
<dbReference type="Pfam" id="PF13923">
    <property type="entry name" value="zf-C3HC4_2"/>
    <property type="match status" value="1"/>
</dbReference>
<dbReference type="SMART" id="SM01180">
    <property type="entry name" value="DWNN"/>
    <property type="match status" value="1"/>
</dbReference>
<evidence type="ECO:0000313" key="11">
    <source>
        <dbReference type="EMBL" id="JAT37321.1"/>
    </source>
</evidence>
<dbReference type="PROSITE" id="PS50158">
    <property type="entry name" value="ZF_CCHC"/>
    <property type="match status" value="1"/>
</dbReference>
<keyword evidence="5" id="KW-0539">Nucleus</keyword>
<dbReference type="SMART" id="SM00184">
    <property type="entry name" value="RING"/>
    <property type="match status" value="1"/>
</dbReference>
<dbReference type="GO" id="GO:0016567">
    <property type="term" value="P:protein ubiquitination"/>
    <property type="evidence" value="ECO:0007669"/>
    <property type="project" value="InterPro"/>
</dbReference>
<dbReference type="GO" id="GO:0006511">
    <property type="term" value="P:ubiquitin-dependent protein catabolic process"/>
    <property type="evidence" value="ECO:0007669"/>
    <property type="project" value="TreeGrafter"/>
</dbReference>
<keyword evidence="3 6" id="KW-0863">Zinc-finger</keyword>
<comment type="subcellular location">
    <subcellularLocation>
        <location evidence="1">Nucleus</location>
    </subcellularLocation>
</comment>
<dbReference type="GO" id="GO:0006397">
    <property type="term" value="P:mRNA processing"/>
    <property type="evidence" value="ECO:0007669"/>
    <property type="project" value="InterPro"/>
</dbReference>
<dbReference type="GO" id="GO:0003676">
    <property type="term" value="F:nucleic acid binding"/>
    <property type="evidence" value="ECO:0007669"/>
    <property type="project" value="InterPro"/>
</dbReference>
<dbReference type="InterPro" id="IPR036875">
    <property type="entry name" value="Znf_CCHC_sf"/>
</dbReference>
<gene>
    <name evidence="11" type="ORF">g.22983</name>
</gene>
<evidence type="ECO:0000256" key="4">
    <source>
        <dbReference type="ARBA" id="ARBA00022833"/>
    </source>
</evidence>
<dbReference type="FunFam" id="3.10.20.90:FF:000070">
    <property type="entry name" value="E3 ubiquitin-protein ligase RBBP6 isoform X2"/>
    <property type="match status" value="1"/>
</dbReference>
<feature type="compositionally biased region" description="Basic and acidic residues" evidence="7">
    <location>
        <begin position="563"/>
        <end position="572"/>
    </location>
</feature>
<evidence type="ECO:0008006" key="12">
    <source>
        <dbReference type="Google" id="ProtNLM"/>
    </source>
</evidence>
<feature type="compositionally biased region" description="Basic residues" evidence="7">
    <location>
        <begin position="590"/>
        <end position="605"/>
    </location>
</feature>
<feature type="domain" description="DWNN" evidence="10">
    <location>
        <begin position="3"/>
        <end position="76"/>
    </location>
</feature>
<organism evidence="11">
    <name type="scientific">Graphocephala atropunctata</name>
    <dbReference type="NCBI Taxonomy" id="36148"/>
    <lineage>
        <taxon>Eukaryota</taxon>
        <taxon>Metazoa</taxon>
        <taxon>Ecdysozoa</taxon>
        <taxon>Arthropoda</taxon>
        <taxon>Hexapoda</taxon>
        <taxon>Insecta</taxon>
        <taxon>Pterygota</taxon>
        <taxon>Neoptera</taxon>
        <taxon>Paraneoptera</taxon>
        <taxon>Hemiptera</taxon>
        <taxon>Auchenorrhyncha</taxon>
        <taxon>Membracoidea</taxon>
        <taxon>Cicadellidae</taxon>
        <taxon>Cicadellinae</taxon>
        <taxon>Cicadellini</taxon>
        <taxon>Graphocephala</taxon>
    </lineage>
</organism>